<dbReference type="GO" id="GO:0034338">
    <property type="term" value="F:short-chain carboxylesterase activity"/>
    <property type="evidence" value="ECO:0007669"/>
    <property type="project" value="TreeGrafter"/>
</dbReference>
<dbReference type="AlphaFoldDB" id="A0A6S7I053"/>
<dbReference type="PANTHER" id="PTHR10794:SF93">
    <property type="entry name" value="SERINE AMINOPEPTIDASE S33 DOMAIN-CONTAINING PROTEIN"/>
    <property type="match status" value="1"/>
</dbReference>
<dbReference type="Proteomes" id="UP001152795">
    <property type="component" value="Unassembled WGS sequence"/>
</dbReference>
<dbReference type="EMBL" id="CACRXK020006337">
    <property type="protein sequence ID" value="CAB4009100.1"/>
    <property type="molecule type" value="Genomic_DNA"/>
</dbReference>
<gene>
    <name evidence="4" type="ORF">PACLA_8A048420</name>
</gene>
<evidence type="ECO:0000259" key="3">
    <source>
        <dbReference type="Pfam" id="PF00561"/>
    </source>
</evidence>
<feature type="active site" description="Charge relay system" evidence="2">
    <location>
        <position position="189"/>
    </location>
</feature>
<dbReference type="GO" id="GO:0047372">
    <property type="term" value="F:monoacylglycerol lipase activity"/>
    <property type="evidence" value="ECO:0007669"/>
    <property type="project" value="TreeGrafter"/>
</dbReference>
<evidence type="ECO:0000313" key="4">
    <source>
        <dbReference type="EMBL" id="CAB4009100.1"/>
    </source>
</evidence>
<evidence type="ECO:0000256" key="1">
    <source>
        <dbReference type="ARBA" id="ARBA00010884"/>
    </source>
</evidence>
<dbReference type="InterPro" id="IPR000073">
    <property type="entry name" value="AB_hydrolase_1"/>
</dbReference>
<comment type="caution">
    <text evidence="4">The sequence shown here is derived from an EMBL/GenBank/DDBJ whole genome shotgun (WGS) entry which is preliminary data.</text>
</comment>
<dbReference type="PANTHER" id="PTHR10794">
    <property type="entry name" value="ABHYDROLASE DOMAIN-CONTAINING PROTEIN"/>
    <property type="match status" value="1"/>
</dbReference>
<comment type="similarity">
    <text evidence="1">Belongs to the AB hydrolase superfamily. AB hydrolase 4 family.</text>
</comment>
<dbReference type="PIRSF" id="PIRSF005211">
    <property type="entry name" value="Ab_hydro_YheT"/>
    <property type="match status" value="1"/>
</dbReference>
<evidence type="ECO:0000313" key="5">
    <source>
        <dbReference type="Proteomes" id="UP001152795"/>
    </source>
</evidence>
<name>A0A6S7I053_PARCT</name>
<organism evidence="4 5">
    <name type="scientific">Paramuricea clavata</name>
    <name type="common">Red gorgonian</name>
    <name type="synonym">Violescent sea-whip</name>
    <dbReference type="NCBI Taxonomy" id="317549"/>
    <lineage>
        <taxon>Eukaryota</taxon>
        <taxon>Metazoa</taxon>
        <taxon>Cnidaria</taxon>
        <taxon>Anthozoa</taxon>
        <taxon>Octocorallia</taxon>
        <taxon>Malacalcyonacea</taxon>
        <taxon>Plexauridae</taxon>
        <taxon>Paramuricea</taxon>
    </lineage>
</organism>
<keyword evidence="5" id="KW-1185">Reference proteome</keyword>
<accession>A0A6S7I053</accession>
<reference evidence="4" key="1">
    <citation type="submission" date="2020-04" db="EMBL/GenBank/DDBJ databases">
        <authorList>
            <person name="Alioto T."/>
            <person name="Alioto T."/>
            <person name="Gomez Garrido J."/>
        </authorList>
    </citation>
    <scope>NUCLEOTIDE SEQUENCE</scope>
    <source>
        <strain evidence="4">A484AB</strain>
    </source>
</reference>
<feature type="domain" description="AB hydrolase-1" evidence="3">
    <location>
        <begin position="111"/>
        <end position="343"/>
    </location>
</feature>
<dbReference type="InterPro" id="IPR012020">
    <property type="entry name" value="ABHD4"/>
</dbReference>
<dbReference type="InterPro" id="IPR029058">
    <property type="entry name" value="AB_hydrolase_fold"/>
</dbReference>
<dbReference type="SUPFAM" id="SSF53474">
    <property type="entry name" value="alpha/beta-Hydrolases"/>
    <property type="match status" value="1"/>
</dbReference>
<dbReference type="Gene3D" id="3.40.50.1820">
    <property type="entry name" value="alpha/beta hydrolase"/>
    <property type="match status" value="1"/>
</dbReference>
<dbReference type="OrthoDB" id="247542at2759"/>
<evidence type="ECO:0000256" key="2">
    <source>
        <dbReference type="PIRSR" id="PIRSR005211-1"/>
    </source>
</evidence>
<dbReference type="Pfam" id="PF00561">
    <property type="entry name" value="Abhydrolase_1"/>
    <property type="match status" value="1"/>
</dbReference>
<feature type="active site" description="Charge relay system" evidence="2">
    <location>
        <position position="340"/>
    </location>
</feature>
<protein>
    <recommendedName>
        <fullName evidence="3">AB hydrolase-1 domain-containing protein</fullName>
    </recommendedName>
</protein>
<feature type="active site" description="Charge relay system" evidence="2">
    <location>
        <position position="311"/>
    </location>
</feature>
<dbReference type="InterPro" id="IPR050960">
    <property type="entry name" value="AB_hydrolase_4_sf"/>
</dbReference>
<sequence length="393" mass="44746">MFCFLILSLVLVVLLLLKLKYDNRDVEFKGVFYHKQCRLSQFLLHKWTTIDEPYRPTFWATNGHIQTLLHLLWAKVPIRWRREYLQLEDQGVVALDWISTDNDYMLNSGSPILVIIPGLTCGAQEVSPLCRKAQEYGFRCVVFNRRGHGGSVLTTACLQNSWEGKELDEVISYIHCVFSCAKIVAVAYSSGASLLLSYLEEFRKSPLSGAVCISPSYEMDKGMENSLPPIYDYIMTKRLVCLLRQHLGLSSIINLESALQSANIREFNERVYEPLMGLNGFRCTYENQLNNNFNNVSRIRVPTLCISALDDPISSAEFIPYSLFKNSSNFFLMTCERGGHCGFYHGNAGVSSWADQMSCSFLDSMIHFNLRKTVENSGPSLFAQVTRDRSYTQ</sequence>
<proteinExistence type="inferred from homology"/>